<dbReference type="SUPFAM" id="SSF51905">
    <property type="entry name" value="FAD/NAD(P)-binding domain"/>
    <property type="match status" value="1"/>
</dbReference>
<keyword evidence="4 5" id="KW-0274">FAD</keyword>
<name>A0ABV2QAG5_9BURK</name>
<dbReference type="PROSITE" id="PS00623">
    <property type="entry name" value="GMC_OXRED_1"/>
    <property type="match status" value="1"/>
</dbReference>
<evidence type="ECO:0000313" key="8">
    <source>
        <dbReference type="EMBL" id="MET4578033.1"/>
    </source>
</evidence>
<dbReference type="InterPro" id="IPR012132">
    <property type="entry name" value="GMC_OxRdtase"/>
</dbReference>
<evidence type="ECO:0000256" key="5">
    <source>
        <dbReference type="RuleBase" id="RU003968"/>
    </source>
</evidence>
<evidence type="ECO:0000256" key="3">
    <source>
        <dbReference type="ARBA" id="ARBA00022630"/>
    </source>
</evidence>
<dbReference type="PANTHER" id="PTHR11552">
    <property type="entry name" value="GLUCOSE-METHANOL-CHOLINE GMC OXIDOREDUCTASE"/>
    <property type="match status" value="1"/>
</dbReference>
<evidence type="ECO:0000256" key="4">
    <source>
        <dbReference type="ARBA" id="ARBA00022827"/>
    </source>
</evidence>
<keyword evidence="8" id="KW-0560">Oxidoreductase</keyword>
<comment type="cofactor">
    <cofactor evidence="1">
        <name>FAD</name>
        <dbReference type="ChEBI" id="CHEBI:57692"/>
    </cofactor>
</comment>
<accession>A0ABV2QAG5</accession>
<comment type="similarity">
    <text evidence="2 5">Belongs to the GMC oxidoreductase family.</text>
</comment>
<dbReference type="PIRSF" id="PIRSF000137">
    <property type="entry name" value="Alcohol_oxidase"/>
    <property type="match status" value="1"/>
</dbReference>
<dbReference type="Proteomes" id="UP001549320">
    <property type="component" value="Unassembled WGS sequence"/>
</dbReference>
<dbReference type="Pfam" id="PF05199">
    <property type="entry name" value="GMC_oxred_C"/>
    <property type="match status" value="1"/>
</dbReference>
<evidence type="ECO:0000259" key="7">
    <source>
        <dbReference type="PROSITE" id="PS00624"/>
    </source>
</evidence>
<dbReference type="SUPFAM" id="SSF54373">
    <property type="entry name" value="FAD-linked reductases, C-terminal domain"/>
    <property type="match status" value="1"/>
</dbReference>
<dbReference type="PROSITE" id="PS00624">
    <property type="entry name" value="GMC_OXRED_2"/>
    <property type="match status" value="1"/>
</dbReference>
<dbReference type="PANTHER" id="PTHR11552:SF147">
    <property type="entry name" value="CHOLINE DEHYDROGENASE, MITOCHONDRIAL"/>
    <property type="match status" value="1"/>
</dbReference>
<keyword evidence="3 5" id="KW-0285">Flavoprotein</keyword>
<dbReference type="InterPro" id="IPR000172">
    <property type="entry name" value="GMC_OxRdtase_N"/>
</dbReference>
<dbReference type="InterPro" id="IPR036188">
    <property type="entry name" value="FAD/NAD-bd_sf"/>
</dbReference>
<proteinExistence type="inferred from homology"/>
<evidence type="ECO:0000256" key="2">
    <source>
        <dbReference type="ARBA" id="ARBA00010790"/>
    </source>
</evidence>
<dbReference type="GO" id="GO:0008812">
    <property type="term" value="F:choline dehydrogenase activity"/>
    <property type="evidence" value="ECO:0007669"/>
    <property type="project" value="UniProtKB-EC"/>
</dbReference>
<gene>
    <name evidence="8" type="ORF">ABIE13_003149</name>
</gene>
<evidence type="ECO:0000313" key="9">
    <source>
        <dbReference type="Proteomes" id="UP001549320"/>
    </source>
</evidence>
<organism evidence="8 9">
    <name type="scientific">Ottowia thiooxydans</name>
    <dbReference type="NCBI Taxonomy" id="219182"/>
    <lineage>
        <taxon>Bacteria</taxon>
        <taxon>Pseudomonadati</taxon>
        <taxon>Pseudomonadota</taxon>
        <taxon>Betaproteobacteria</taxon>
        <taxon>Burkholderiales</taxon>
        <taxon>Comamonadaceae</taxon>
        <taxon>Ottowia</taxon>
    </lineage>
</organism>
<evidence type="ECO:0000259" key="6">
    <source>
        <dbReference type="PROSITE" id="PS00623"/>
    </source>
</evidence>
<keyword evidence="9" id="KW-1185">Reference proteome</keyword>
<dbReference type="Gene3D" id="3.50.50.60">
    <property type="entry name" value="FAD/NAD(P)-binding domain"/>
    <property type="match status" value="1"/>
</dbReference>
<comment type="caution">
    <text evidence="8">The sequence shown here is derived from an EMBL/GenBank/DDBJ whole genome shotgun (WGS) entry which is preliminary data.</text>
</comment>
<evidence type="ECO:0000256" key="1">
    <source>
        <dbReference type="ARBA" id="ARBA00001974"/>
    </source>
</evidence>
<reference evidence="8 9" key="1">
    <citation type="submission" date="2024-06" db="EMBL/GenBank/DDBJ databases">
        <title>Sorghum-associated microbial communities from plants grown in Nebraska, USA.</title>
        <authorList>
            <person name="Schachtman D."/>
        </authorList>
    </citation>
    <scope>NUCLEOTIDE SEQUENCE [LARGE SCALE GENOMIC DNA]</scope>
    <source>
        <strain evidence="8 9">2709</strain>
    </source>
</reference>
<dbReference type="EMBL" id="JBEPSH010000006">
    <property type="protein sequence ID" value="MET4578033.1"/>
    <property type="molecule type" value="Genomic_DNA"/>
</dbReference>
<sequence length="605" mass="66118">MDYGRGDAVTENETQQPAGYQVPPKCFHRKCPFSPMIWRSTCQHMSEQTFDYIVVGAGTAGCLLANRLSRDKSKRVLLIEAGRKDDYHWIHIPVGYLYCIGNPRTDWLYQTEPAAGLNGRSLRYPRGKVLGGSSSINGMIYMRGQSRDYDQWAQLTGEDAWRWENCLPDFKAHEDHHRLDKAGKGMPVPTSEFAGLHGHGGEWRVDKQRLRWDVLDAFAAAAQEAGVPATDDFNRGSNEGVGYFEVNQKGGLRWNAAKAFLRPTCYGRPNFELWTGAQVARLLLERSAGGALQCSGAEVMTDAGLTQVLLEPGGELILSAGSIGSPQILQLSGIGPAGLLRQHGIEVKADLPGVGANLQDHLQIRSVYKIKGGKTLNQLASTLWGKGKIGMEYLWRRSGPMSMAPSQLGAFTRSSAAFEWPNIEYHVQPLSLDAFGEPLHSFPAITASVCNLNPTSRGTVNIKSPRFEDAPAIAPNYLSTQEDRQVAADSLRVTRRIVSQPAMARYCPEEFKPGVQYQTDEELARLAGDIASTIFHPVGTTTMGKDGDPMAVLTPRLQVRDGAGGVIAGLRVVDAGAMPLITSGNTNSPTLMMAEKAAKWIQARH</sequence>
<feature type="domain" description="Glucose-methanol-choline oxidoreductase N-terminal" evidence="6">
    <location>
        <begin position="127"/>
        <end position="150"/>
    </location>
</feature>
<protein>
    <submittedName>
        <fullName evidence="8">Choline dehydrogenase</fullName>
        <ecNumber evidence="8">1.1.99.1</ecNumber>
    </submittedName>
</protein>
<dbReference type="InterPro" id="IPR007867">
    <property type="entry name" value="GMC_OxRtase_C"/>
</dbReference>
<dbReference type="Pfam" id="PF00732">
    <property type="entry name" value="GMC_oxred_N"/>
    <property type="match status" value="1"/>
</dbReference>
<dbReference type="Gene3D" id="3.30.560.10">
    <property type="entry name" value="Glucose Oxidase, domain 3"/>
    <property type="match status" value="1"/>
</dbReference>
<dbReference type="EC" id="1.1.99.1" evidence="8"/>
<feature type="domain" description="Glucose-methanol-choline oxidoreductase N-terminal" evidence="7">
    <location>
        <begin position="321"/>
        <end position="335"/>
    </location>
</feature>